<name>A0ABN8PFE2_9CNID</name>
<dbReference type="Proteomes" id="UP001159427">
    <property type="component" value="Unassembled WGS sequence"/>
</dbReference>
<keyword evidence="2" id="KW-1185">Reference proteome</keyword>
<proteinExistence type="predicted"/>
<accession>A0ABN8PFE2</accession>
<evidence type="ECO:0000313" key="2">
    <source>
        <dbReference type="Proteomes" id="UP001159427"/>
    </source>
</evidence>
<protein>
    <submittedName>
        <fullName evidence="1">Uncharacterized protein</fullName>
    </submittedName>
</protein>
<evidence type="ECO:0000313" key="1">
    <source>
        <dbReference type="EMBL" id="CAH3142603.1"/>
    </source>
</evidence>
<comment type="caution">
    <text evidence="1">The sequence shown here is derived from an EMBL/GenBank/DDBJ whole genome shotgun (WGS) entry which is preliminary data.</text>
</comment>
<reference evidence="1 2" key="1">
    <citation type="submission" date="2022-05" db="EMBL/GenBank/DDBJ databases">
        <authorList>
            <consortium name="Genoscope - CEA"/>
            <person name="William W."/>
        </authorList>
    </citation>
    <scope>NUCLEOTIDE SEQUENCE [LARGE SCALE GENOMIC DNA]</scope>
</reference>
<gene>
    <name evidence="1" type="ORF">PEVE_00042571</name>
</gene>
<sequence>MVRLHRCFASIMMQKHMIPEFLASCGVVVRVKVDDPRFQKTNFQFKTFSNREDSTLVPLSLEYSKKLESRVKIKIKIEKISVTGIYPATLWHMKLDPDCLPPIEATDLLSIWF</sequence>
<organism evidence="1 2">
    <name type="scientific">Porites evermanni</name>
    <dbReference type="NCBI Taxonomy" id="104178"/>
    <lineage>
        <taxon>Eukaryota</taxon>
        <taxon>Metazoa</taxon>
        <taxon>Cnidaria</taxon>
        <taxon>Anthozoa</taxon>
        <taxon>Hexacorallia</taxon>
        <taxon>Scleractinia</taxon>
        <taxon>Fungiina</taxon>
        <taxon>Poritidae</taxon>
        <taxon>Porites</taxon>
    </lineage>
</organism>
<dbReference type="EMBL" id="CALNXI010000840">
    <property type="protein sequence ID" value="CAH3142603.1"/>
    <property type="molecule type" value="Genomic_DNA"/>
</dbReference>